<protein>
    <recommendedName>
        <fullName evidence="4">Rrf2 family transcriptional regulator</fullName>
    </recommendedName>
</protein>
<name>A0A1F4TL19_UNCSA</name>
<dbReference type="CDD" id="cd00090">
    <property type="entry name" value="HTH_ARSR"/>
    <property type="match status" value="1"/>
</dbReference>
<comment type="caution">
    <text evidence="2">The sequence shown here is derived from an EMBL/GenBank/DDBJ whole genome shotgun (WGS) entry which is preliminary data.</text>
</comment>
<dbReference type="PANTHER" id="PTHR33221:SF5">
    <property type="entry name" value="HTH-TYPE TRANSCRIPTIONAL REGULATOR ISCR"/>
    <property type="match status" value="1"/>
</dbReference>
<dbReference type="EMBL" id="MEUI01000035">
    <property type="protein sequence ID" value="OGC33418.1"/>
    <property type="molecule type" value="Genomic_DNA"/>
</dbReference>
<dbReference type="SUPFAM" id="SSF46785">
    <property type="entry name" value="Winged helix' DNA-binding domain"/>
    <property type="match status" value="1"/>
</dbReference>
<dbReference type="PROSITE" id="PS01332">
    <property type="entry name" value="HTH_RRF2_1"/>
    <property type="match status" value="1"/>
</dbReference>
<sequence>MKLSTKGRYGVTAMFDLATYGNGSPIGAAEISKRQGISLSYLEQLLSKLRQAGLVKTVRGPSGGYALAKQPKQISIGDIVRATDGPVALASCVSSKACCPKSGCCSTKELWQNLSAKVSKLLNQTKLADLCKPKGSKK</sequence>
<organism evidence="2 3">
    <name type="scientific">candidate division WOR-1 bacterium RIFOXYC2_FULL_41_25</name>
    <dbReference type="NCBI Taxonomy" id="1802586"/>
    <lineage>
        <taxon>Bacteria</taxon>
        <taxon>Bacillati</taxon>
        <taxon>Saganbacteria</taxon>
    </lineage>
</organism>
<dbReference type="InterPro" id="IPR030489">
    <property type="entry name" value="TR_Rrf2-type_CS"/>
</dbReference>
<proteinExistence type="predicted"/>
<dbReference type="InterPro" id="IPR036390">
    <property type="entry name" value="WH_DNA-bd_sf"/>
</dbReference>
<gene>
    <name evidence="2" type="ORF">A2462_06660</name>
</gene>
<evidence type="ECO:0000313" key="3">
    <source>
        <dbReference type="Proteomes" id="UP000177309"/>
    </source>
</evidence>
<evidence type="ECO:0008006" key="4">
    <source>
        <dbReference type="Google" id="ProtNLM"/>
    </source>
</evidence>
<dbReference type="InterPro" id="IPR000944">
    <property type="entry name" value="Tscrpt_reg_Rrf2"/>
</dbReference>
<evidence type="ECO:0000256" key="1">
    <source>
        <dbReference type="ARBA" id="ARBA00023125"/>
    </source>
</evidence>
<dbReference type="Proteomes" id="UP000177309">
    <property type="component" value="Unassembled WGS sequence"/>
</dbReference>
<evidence type="ECO:0000313" key="2">
    <source>
        <dbReference type="EMBL" id="OGC33418.1"/>
    </source>
</evidence>
<dbReference type="GO" id="GO:0003700">
    <property type="term" value="F:DNA-binding transcription factor activity"/>
    <property type="evidence" value="ECO:0007669"/>
    <property type="project" value="TreeGrafter"/>
</dbReference>
<dbReference type="InterPro" id="IPR036388">
    <property type="entry name" value="WH-like_DNA-bd_sf"/>
</dbReference>
<dbReference type="AlphaFoldDB" id="A0A1F4TL19"/>
<dbReference type="NCBIfam" id="TIGR00738">
    <property type="entry name" value="rrf2_super"/>
    <property type="match status" value="1"/>
</dbReference>
<keyword evidence="1" id="KW-0238">DNA-binding</keyword>
<dbReference type="Gene3D" id="1.10.10.10">
    <property type="entry name" value="Winged helix-like DNA-binding domain superfamily/Winged helix DNA-binding domain"/>
    <property type="match status" value="1"/>
</dbReference>
<dbReference type="GO" id="GO:0003677">
    <property type="term" value="F:DNA binding"/>
    <property type="evidence" value="ECO:0007669"/>
    <property type="project" value="UniProtKB-KW"/>
</dbReference>
<dbReference type="InterPro" id="IPR011991">
    <property type="entry name" value="ArsR-like_HTH"/>
</dbReference>
<dbReference type="Pfam" id="PF02082">
    <property type="entry name" value="Rrf2"/>
    <property type="match status" value="1"/>
</dbReference>
<reference evidence="2 3" key="1">
    <citation type="journal article" date="2016" name="Nat. Commun.">
        <title>Thousands of microbial genomes shed light on interconnected biogeochemical processes in an aquifer system.</title>
        <authorList>
            <person name="Anantharaman K."/>
            <person name="Brown C.T."/>
            <person name="Hug L.A."/>
            <person name="Sharon I."/>
            <person name="Castelle C.J."/>
            <person name="Probst A.J."/>
            <person name="Thomas B.C."/>
            <person name="Singh A."/>
            <person name="Wilkins M.J."/>
            <person name="Karaoz U."/>
            <person name="Brodie E.L."/>
            <person name="Williams K.H."/>
            <person name="Hubbard S.S."/>
            <person name="Banfield J.F."/>
        </authorList>
    </citation>
    <scope>NUCLEOTIDE SEQUENCE [LARGE SCALE GENOMIC DNA]</scope>
</reference>
<dbReference type="PANTHER" id="PTHR33221">
    <property type="entry name" value="WINGED HELIX-TURN-HELIX TRANSCRIPTIONAL REGULATOR, RRF2 FAMILY"/>
    <property type="match status" value="1"/>
</dbReference>
<accession>A0A1F4TL19</accession>
<dbReference type="GO" id="GO:0005829">
    <property type="term" value="C:cytosol"/>
    <property type="evidence" value="ECO:0007669"/>
    <property type="project" value="TreeGrafter"/>
</dbReference>
<dbReference type="PROSITE" id="PS51197">
    <property type="entry name" value="HTH_RRF2_2"/>
    <property type="match status" value="1"/>
</dbReference>